<evidence type="ECO:0000256" key="2">
    <source>
        <dbReference type="ARBA" id="ARBA00022527"/>
    </source>
</evidence>
<dbReference type="SMART" id="SM00220">
    <property type="entry name" value="S_TKc"/>
    <property type="match status" value="1"/>
</dbReference>
<keyword evidence="4" id="KW-0547">Nucleotide-binding</keyword>
<keyword evidence="2 9" id="KW-0723">Serine/threonine-protein kinase</keyword>
<feature type="region of interest" description="Disordered" evidence="7">
    <location>
        <begin position="311"/>
        <end position="382"/>
    </location>
</feature>
<evidence type="ECO:0000256" key="7">
    <source>
        <dbReference type="SAM" id="MobiDB-lite"/>
    </source>
</evidence>
<evidence type="ECO:0000256" key="5">
    <source>
        <dbReference type="ARBA" id="ARBA00022777"/>
    </source>
</evidence>
<dbReference type="EC" id="2.7.11.1" evidence="1"/>
<organism evidence="9 10">
    <name type="scientific">Actinopolyspora mzabensis</name>
    <dbReference type="NCBI Taxonomy" id="995066"/>
    <lineage>
        <taxon>Bacteria</taxon>
        <taxon>Bacillati</taxon>
        <taxon>Actinomycetota</taxon>
        <taxon>Actinomycetes</taxon>
        <taxon>Actinopolysporales</taxon>
        <taxon>Actinopolysporaceae</taxon>
        <taxon>Actinopolyspora</taxon>
    </lineage>
</organism>
<keyword evidence="10" id="KW-1185">Reference proteome</keyword>
<evidence type="ECO:0000259" key="8">
    <source>
        <dbReference type="PROSITE" id="PS50011"/>
    </source>
</evidence>
<dbReference type="InterPro" id="IPR011009">
    <property type="entry name" value="Kinase-like_dom_sf"/>
</dbReference>
<dbReference type="Gene3D" id="3.30.200.20">
    <property type="entry name" value="Phosphorylase Kinase, domain 1"/>
    <property type="match status" value="1"/>
</dbReference>
<dbReference type="Gene3D" id="1.25.40.10">
    <property type="entry name" value="Tetratricopeptide repeat domain"/>
    <property type="match status" value="1"/>
</dbReference>
<evidence type="ECO:0000256" key="6">
    <source>
        <dbReference type="ARBA" id="ARBA00022840"/>
    </source>
</evidence>
<dbReference type="GO" id="GO:0005524">
    <property type="term" value="F:ATP binding"/>
    <property type="evidence" value="ECO:0007669"/>
    <property type="project" value="UniProtKB-KW"/>
</dbReference>
<dbReference type="InterPro" id="IPR000719">
    <property type="entry name" value="Prot_kinase_dom"/>
</dbReference>
<evidence type="ECO:0000313" key="10">
    <source>
        <dbReference type="Proteomes" id="UP000199213"/>
    </source>
</evidence>
<dbReference type="PROSITE" id="PS00108">
    <property type="entry name" value="PROTEIN_KINASE_ST"/>
    <property type="match status" value="1"/>
</dbReference>
<dbReference type="Gene3D" id="1.10.510.10">
    <property type="entry name" value="Transferase(Phosphotransferase) domain 1"/>
    <property type="match status" value="1"/>
</dbReference>
<keyword evidence="6" id="KW-0067">ATP-binding</keyword>
<name>A0A1G8ZP18_ACTMZ</name>
<feature type="domain" description="Protein kinase" evidence="8">
    <location>
        <begin position="12"/>
        <end position="273"/>
    </location>
</feature>
<dbReference type="Proteomes" id="UP000199213">
    <property type="component" value="Unassembled WGS sequence"/>
</dbReference>
<evidence type="ECO:0000256" key="3">
    <source>
        <dbReference type="ARBA" id="ARBA00022679"/>
    </source>
</evidence>
<dbReference type="SUPFAM" id="SSF48452">
    <property type="entry name" value="TPR-like"/>
    <property type="match status" value="1"/>
</dbReference>
<accession>A0A1G8ZP18</accession>
<dbReference type="SUPFAM" id="SSF56112">
    <property type="entry name" value="Protein kinase-like (PK-like)"/>
    <property type="match status" value="1"/>
</dbReference>
<dbReference type="InterPro" id="IPR008271">
    <property type="entry name" value="Ser/Thr_kinase_AS"/>
</dbReference>
<dbReference type="InterPro" id="IPR011990">
    <property type="entry name" value="TPR-like_helical_dom_sf"/>
</dbReference>
<dbReference type="AlphaFoldDB" id="A0A1G8ZP18"/>
<reference evidence="10" key="1">
    <citation type="submission" date="2016-10" db="EMBL/GenBank/DDBJ databases">
        <authorList>
            <person name="Varghese N."/>
            <person name="Submissions S."/>
        </authorList>
    </citation>
    <scope>NUCLEOTIDE SEQUENCE [LARGE SCALE GENOMIC DNA]</scope>
    <source>
        <strain evidence="10">DSM 45460</strain>
    </source>
</reference>
<sequence>MAEPTVINDRYELQAVPLAKGGMGEVWAGRDTKLEREIAVKFIRFPDADDDEELVRRFRRESRVTARLRHPGVPSIFDVGSHNGRPYLVMELVHGISVSDLIAEHGTLPLGWAAAIAAQTCSVLTAAHQEQLVHRDLKPANLMLQPDGTVKVLDFGLAVALDVADISRLTRTGQHIGTPAYMAPEQIQDATSSTRSDLYSLGCVLYESLTGMRLFRGPTDYAVMSKQVGERPAPLREYRPDVPSELTELVTDLLAKEAEDRPESAPTVYHRLLPFAADVEALPGALANPAIPSPTRMYASVLSRVFPYGSPSPRPAGKASDSAPSPEEPPADTASDEVAPDERPSGRGSASERPDPPNQDSPETGERTGHPDPGAAAEETPAITRDELAAAKNRADSRVQHSRYDEAAELLRATVDSASRVFGSTDGDVIELRLEWARVLYDGGQYQRAGPVYHALATDLAQRDGLDTELVFHCRLRNASCHALGGNHSHALRAMKSLLADEQRVFGDDHPRTLDLRCQIGLLQLGAGKPEEAETTLSTLLDDLLRTHDPEHSLVVKVRELLDGLPGGGG</sequence>
<dbReference type="Pfam" id="PF00069">
    <property type="entry name" value="Pkinase"/>
    <property type="match status" value="1"/>
</dbReference>
<evidence type="ECO:0000256" key="1">
    <source>
        <dbReference type="ARBA" id="ARBA00012513"/>
    </source>
</evidence>
<proteinExistence type="predicted"/>
<protein>
    <recommendedName>
        <fullName evidence="1">non-specific serine/threonine protein kinase</fullName>
        <ecNumber evidence="1">2.7.11.1</ecNumber>
    </recommendedName>
</protein>
<keyword evidence="3" id="KW-0808">Transferase</keyword>
<dbReference type="EMBL" id="FNFM01000005">
    <property type="protein sequence ID" value="SDK16846.1"/>
    <property type="molecule type" value="Genomic_DNA"/>
</dbReference>
<gene>
    <name evidence="9" type="ORF">SAMN04487820_10554</name>
</gene>
<dbReference type="PROSITE" id="PS50011">
    <property type="entry name" value="PROTEIN_KINASE_DOM"/>
    <property type="match status" value="1"/>
</dbReference>
<dbReference type="FunFam" id="1.10.510.10:FF:000021">
    <property type="entry name" value="Serine/threonine protein kinase"/>
    <property type="match status" value="1"/>
</dbReference>
<dbReference type="PANTHER" id="PTHR43289">
    <property type="entry name" value="MITOGEN-ACTIVATED PROTEIN KINASE KINASE KINASE 20-RELATED"/>
    <property type="match status" value="1"/>
</dbReference>
<dbReference type="CDD" id="cd14014">
    <property type="entry name" value="STKc_PknB_like"/>
    <property type="match status" value="1"/>
</dbReference>
<dbReference type="OrthoDB" id="9762169at2"/>
<evidence type="ECO:0000256" key="4">
    <source>
        <dbReference type="ARBA" id="ARBA00022741"/>
    </source>
</evidence>
<dbReference type="PANTHER" id="PTHR43289:SF6">
    <property type="entry name" value="SERINE_THREONINE-PROTEIN KINASE NEKL-3"/>
    <property type="match status" value="1"/>
</dbReference>
<dbReference type="GO" id="GO:0004674">
    <property type="term" value="F:protein serine/threonine kinase activity"/>
    <property type="evidence" value="ECO:0007669"/>
    <property type="project" value="UniProtKB-KW"/>
</dbReference>
<feature type="compositionally biased region" description="Basic and acidic residues" evidence="7">
    <location>
        <begin position="340"/>
        <end position="355"/>
    </location>
</feature>
<evidence type="ECO:0000313" key="9">
    <source>
        <dbReference type="EMBL" id="SDK16846.1"/>
    </source>
</evidence>
<keyword evidence="5 9" id="KW-0418">Kinase</keyword>